<sequence>MERNIQRARDYCAYAASCGVIPLAPHTIFTQYLDDDLWVVGSTISSGMQEEIELAKKLYMPIFYVPEEQVREKVKIRQQDRLLGLDDCIEGSSKRGYEGQILVLKPEAYGSSMDLTADDSLWYARDGFGCTYGARGQAVYAENLLDGRYIHWERKDFYGIVKTESLAAWLADKPIRSEAAEAALEAAVQDLAPELEDGEGLEP</sequence>
<name>A0A6N7W3X5_9FIRM</name>
<comment type="caution">
    <text evidence="2">The sequence shown here is derived from an EMBL/GenBank/DDBJ whole genome shotgun (WGS) entry which is preliminary data.</text>
</comment>
<accession>A0A6N7W3X5</accession>
<protein>
    <recommendedName>
        <fullName evidence="1">DUF7768 domain-containing protein</fullName>
    </recommendedName>
</protein>
<keyword evidence="3" id="KW-1185">Reference proteome</keyword>
<feature type="domain" description="DUF7768" evidence="1">
    <location>
        <begin position="1"/>
        <end position="36"/>
    </location>
</feature>
<dbReference type="AlphaFoldDB" id="A0A6N7W3X5"/>
<dbReference type="Pfam" id="PF24963">
    <property type="entry name" value="DUF7768"/>
    <property type="match status" value="1"/>
</dbReference>
<proteinExistence type="predicted"/>
<reference evidence="2 3" key="1">
    <citation type="submission" date="2019-08" db="EMBL/GenBank/DDBJ databases">
        <title>In-depth cultivation of the pig gut microbiome towards novel bacterial diversity and tailored functional studies.</title>
        <authorList>
            <person name="Wylensek D."/>
            <person name="Hitch T.C.A."/>
            <person name="Clavel T."/>
        </authorList>
    </citation>
    <scope>NUCLEOTIDE SEQUENCE [LARGE SCALE GENOMIC DNA]</scope>
    <source>
        <strain evidence="2 3">WCA-389-WT-23B</strain>
    </source>
</reference>
<dbReference type="InterPro" id="IPR056670">
    <property type="entry name" value="DUF7768"/>
</dbReference>
<dbReference type="Proteomes" id="UP000436047">
    <property type="component" value="Unassembled WGS sequence"/>
</dbReference>
<organism evidence="2 3">
    <name type="scientific">Eisenbergiella porci</name>
    <dbReference type="NCBI Taxonomy" id="2652274"/>
    <lineage>
        <taxon>Bacteria</taxon>
        <taxon>Bacillati</taxon>
        <taxon>Bacillota</taxon>
        <taxon>Clostridia</taxon>
        <taxon>Lachnospirales</taxon>
        <taxon>Lachnospiraceae</taxon>
        <taxon>Eisenbergiella</taxon>
    </lineage>
</organism>
<gene>
    <name evidence="2" type="ORF">FYJ45_17175</name>
</gene>
<evidence type="ECO:0000259" key="1">
    <source>
        <dbReference type="Pfam" id="PF24963"/>
    </source>
</evidence>
<evidence type="ECO:0000313" key="3">
    <source>
        <dbReference type="Proteomes" id="UP000436047"/>
    </source>
</evidence>
<evidence type="ECO:0000313" key="2">
    <source>
        <dbReference type="EMBL" id="MSS89951.1"/>
    </source>
</evidence>
<dbReference type="EMBL" id="VUMI01000029">
    <property type="protein sequence ID" value="MSS89951.1"/>
    <property type="molecule type" value="Genomic_DNA"/>
</dbReference>